<name>A0AA36H0M0_CYLNA</name>
<proteinExistence type="predicted"/>
<dbReference type="Gene3D" id="3.40.33.10">
    <property type="entry name" value="CAP"/>
    <property type="match status" value="2"/>
</dbReference>
<sequence>MNVVKVLSLKLIAAAATKLGCAVKTCDVKGEDAAFYDYDATVLCLTDHRLESPDYDIYEIKQDEADCVCLTDSWCNPDTKLCETTTTITTTTTTPTTTTTTTPAIQPSPNAVLPSSTTEDTRVEQCENFYQMTETGVTSFEEAASKAVNQWWKVVKVYPSFGSAAKFRDTHVGTAIITFTQMAWAATQYLGCSVVHCSPFYTTVCRYSPKGNVVGETVYAPGDFCTACPPDTKCNAALYLCAP</sequence>
<dbReference type="SUPFAM" id="SSF55797">
    <property type="entry name" value="PR-1-like"/>
    <property type="match status" value="1"/>
</dbReference>
<comment type="caution">
    <text evidence="4">The sequence shown here is derived from an EMBL/GenBank/DDBJ whole genome shotgun (WGS) entry which is preliminary data.</text>
</comment>
<feature type="chain" id="PRO_5041435793" description="SCP domain-containing protein" evidence="2">
    <location>
        <begin position="23"/>
        <end position="243"/>
    </location>
</feature>
<dbReference type="Proteomes" id="UP001176961">
    <property type="component" value="Unassembled WGS sequence"/>
</dbReference>
<reference evidence="4" key="1">
    <citation type="submission" date="2023-07" db="EMBL/GenBank/DDBJ databases">
        <authorList>
            <consortium name="CYATHOMIX"/>
        </authorList>
    </citation>
    <scope>NUCLEOTIDE SEQUENCE</scope>
    <source>
        <strain evidence="4">N/A</strain>
    </source>
</reference>
<evidence type="ECO:0000256" key="1">
    <source>
        <dbReference type="SAM" id="MobiDB-lite"/>
    </source>
</evidence>
<gene>
    <name evidence="4" type="ORF">CYNAS_LOCUS13510</name>
</gene>
<dbReference type="PANTHER" id="PTHR10334">
    <property type="entry name" value="CYSTEINE-RICH SECRETORY PROTEIN-RELATED"/>
    <property type="match status" value="1"/>
</dbReference>
<organism evidence="4 5">
    <name type="scientific">Cylicocyclus nassatus</name>
    <name type="common">Nematode worm</name>
    <dbReference type="NCBI Taxonomy" id="53992"/>
    <lineage>
        <taxon>Eukaryota</taxon>
        <taxon>Metazoa</taxon>
        <taxon>Ecdysozoa</taxon>
        <taxon>Nematoda</taxon>
        <taxon>Chromadorea</taxon>
        <taxon>Rhabditida</taxon>
        <taxon>Rhabditina</taxon>
        <taxon>Rhabditomorpha</taxon>
        <taxon>Strongyloidea</taxon>
        <taxon>Strongylidae</taxon>
        <taxon>Cylicocyclus</taxon>
    </lineage>
</organism>
<feature type="region of interest" description="Disordered" evidence="1">
    <location>
        <begin position="92"/>
        <end position="117"/>
    </location>
</feature>
<evidence type="ECO:0000259" key="3">
    <source>
        <dbReference type="SMART" id="SM00198"/>
    </source>
</evidence>
<dbReference type="InterPro" id="IPR014044">
    <property type="entry name" value="CAP_dom"/>
</dbReference>
<dbReference type="CDD" id="cd05380">
    <property type="entry name" value="CAP_euk"/>
    <property type="match status" value="1"/>
</dbReference>
<evidence type="ECO:0000256" key="2">
    <source>
        <dbReference type="SAM" id="SignalP"/>
    </source>
</evidence>
<feature type="compositionally biased region" description="Polar residues" evidence="1">
    <location>
        <begin position="104"/>
        <end position="117"/>
    </location>
</feature>
<feature type="domain" description="SCP" evidence="3">
    <location>
        <begin position="93"/>
        <end position="215"/>
    </location>
</feature>
<feature type="signal peptide" evidence="2">
    <location>
        <begin position="1"/>
        <end position="22"/>
    </location>
</feature>
<evidence type="ECO:0000313" key="5">
    <source>
        <dbReference type="Proteomes" id="UP001176961"/>
    </source>
</evidence>
<protein>
    <recommendedName>
        <fullName evidence="3">SCP domain-containing protein</fullName>
    </recommendedName>
</protein>
<dbReference type="SMART" id="SM00198">
    <property type="entry name" value="SCP"/>
    <property type="match status" value="1"/>
</dbReference>
<dbReference type="InterPro" id="IPR035940">
    <property type="entry name" value="CAP_sf"/>
</dbReference>
<keyword evidence="2" id="KW-0732">Signal</keyword>
<dbReference type="EMBL" id="CATQJL010000305">
    <property type="protein sequence ID" value="CAJ0601527.1"/>
    <property type="molecule type" value="Genomic_DNA"/>
</dbReference>
<evidence type="ECO:0000313" key="4">
    <source>
        <dbReference type="EMBL" id="CAJ0601527.1"/>
    </source>
</evidence>
<keyword evidence="5" id="KW-1185">Reference proteome</keyword>
<feature type="compositionally biased region" description="Low complexity" evidence="1">
    <location>
        <begin position="92"/>
        <end position="103"/>
    </location>
</feature>
<dbReference type="Pfam" id="PF00188">
    <property type="entry name" value="CAP"/>
    <property type="match status" value="1"/>
</dbReference>
<dbReference type="InterPro" id="IPR001283">
    <property type="entry name" value="CRISP-related"/>
</dbReference>
<dbReference type="AlphaFoldDB" id="A0AA36H0M0"/>
<accession>A0AA36H0M0</accession>